<proteinExistence type="predicted"/>
<dbReference type="RefSeq" id="WP_011436125.1">
    <property type="nucleotide sequence ID" value="NC_007777.1"/>
</dbReference>
<dbReference type="KEGG" id="fra:Francci3_1687"/>
<name>Q2JCC9_FRACC</name>
<evidence type="ECO:0008006" key="4">
    <source>
        <dbReference type="Google" id="ProtNLM"/>
    </source>
</evidence>
<evidence type="ECO:0000313" key="2">
    <source>
        <dbReference type="EMBL" id="ABD11063.1"/>
    </source>
</evidence>
<dbReference type="AlphaFoldDB" id="Q2JCC9"/>
<evidence type="ECO:0000256" key="1">
    <source>
        <dbReference type="SAM" id="MobiDB-lite"/>
    </source>
</evidence>
<feature type="compositionally biased region" description="Pro residues" evidence="1">
    <location>
        <begin position="243"/>
        <end position="261"/>
    </location>
</feature>
<accession>Q2JCC9</accession>
<feature type="region of interest" description="Disordered" evidence="1">
    <location>
        <begin position="237"/>
        <end position="271"/>
    </location>
</feature>
<dbReference type="Proteomes" id="UP000001937">
    <property type="component" value="Chromosome"/>
</dbReference>
<dbReference type="OrthoDB" id="9773060at2"/>
<sequence>MRSDAERWRRGRAATVWPTGLLALAGQDGAGDGPRGGAAADMAVPAAVAAHAIALYSWPGDTVCDPDCADGAVLVEAVLARRHAVGIAADRRAWQTARHALTAAKARGAPGDGTILDRLPDGWSWTGLGPVDLLLTALGPPADSAGPHGLRGDRLATRLAGYRDLARPAGRLVVVAAYHVADGLDLASRIVAAGRKAGWQPVQRAVALTAVPYTRALDAAPATGRAWPAHHDVLLFRSRGQPARPPRPPELPPSSPAPAADPPAAAANRAA</sequence>
<dbReference type="EMBL" id="CP000249">
    <property type="protein sequence ID" value="ABD11063.1"/>
    <property type="molecule type" value="Genomic_DNA"/>
</dbReference>
<evidence type="ECO:0000313" key="3">
    <source>
        <dbReference type="Proteomes" id="UP000001937"/>
    </source>
</evidence>
<dbReference type="InterPro" id="IPR029063">
    <property type="entry name" value="SAM-dependent_MTases_sf"/>
</dbReference>
<dbReference type="STRING" id="106370.Francci3_1687"/>
<dbReference type="SUPFAM" id="SSF53335">
    <property type="entry name" value="S-adenosyl-L-methionine-dependent methyltransferases"/>
    <property type="match status" value="1"/>
</dbReference>
<reference evidence="2 3" key="1">
    <citation type="journal article" date="2007" name="Genome Res.">
        <title>Genome characteristics of facultatively symbiotic Frankia sp. strains reflect host range and host plant biogeography.</title>
        <authorList>
            <person name="Normand P."/>
            <person name="Lapierre P."/>
            <person name="Tisa L.S."/>
            <person name="Gogarten J.P."/>
            <person name="Alloisio N."/>
            <person name="Bagnarol E."/>
            <person name="Bassi C.A."/>
            <person name="Berry A.M."/>
            <person name="Bickhart D.M."/>
            <person name="Choisne N."/>
            <person name="Couloux A."/>
            <person name="Cournoyer B."/>
            <person name="Cruveiller S."/>
            <person name="Daubin V."/>
            <person name="Demange N."/>
            <person name="Francino M.P."/>
            <person name="Goltsman E."/>
            <person name="Huang Y."/>
            <person name="Kopp O.R."/>
            <person name="Labarre L."/>
            <person name="Lapidus A."/>
            <person name="Lavire C."/>
            <person name="Marechal J."/>
            <person name="Martinez M."/>
            <person name="Mastronunzio J.E."/>
            <person name="Mullin B.C."/>
            <person name="Niemann J."/>
            <person name="Pujic P."/>
            <person name="Rawnsley T."/>
            <person name="Rouy Z."/>
            <person name="Schenowitz C."/>
            <person name="Sellstedt A."/>
            <person name="Tavares F."/>
            <person name="Tomkins J.P."/>
            <person name="Vallenet D."/>
            <person name="Valverde C."/>
            <person name="Wall L.G."/>
            <person name="Wang Y."/>
            <person name="Medigue C."/>
            <person name="Benson D.R."/>
        </authorList>
    </citation>
    <scope>NUCLEOTIDE SEQUENCE [LARGE SCALE GENOMIC DNA]</scope>
    <source>
        <strain evidence="3">DSM 45818 / CECT 9043 / CcI3</strain>
    </source>
</reference>
<gene>
    <name evidence="2" type="ordered locus">Francci3_1687</name>
</gene>
<feature type="compositionally biased region" description="Low complexity" evidence="1">
    <location>
        <begin position="262"/>
        <end position="271"/>
    </location>
</feature>
<dbReference type="eggNOG" id="COG0863">
    <property type="taxonomic scope" value="Bacteria"/>
</dbReference>
<organism evidence="2 3">
    <name type="scientific">Frankia casuarinae (strain DSM 45818 / CECT 9043 / HFP020203 / CcI3)</name>
    <dbReference type="NCBI Taxonomy" id="106370"/>
    <lineage>
        <taxon>Bacteria</taxon>
        <taxon>Bacillati</taxon>
        <taxon>Actinomycetota</taxon>
        <taxon>Actinomycetes</taxon>
        <taxon>Frankiales</taxon>
        <taxon>Frankiaceae</taxon>
        <taxon>Frankia</taxon>
    </lineage>
</organism>
<dbReference type="Gene3D" id="3.40.50.150">
    <property type="entry name" value="Vaccinia Virus protein VP39"/>
    <property type="match status" value="1"/>
</dbReference>
<dbReference type="HOGENOM" id="CLU_058045_0_0_11"/>
<protein>
    <recommendedName>
        <fullName evidence="4">SAM-dependent methyltransferase</fullName>
    </recommendedName>
</protein>
<keyword evidence="3" id="KW-1185">Reference proteome</keyword>